<dbReference type="AlphaFoldDB" id="A0A009IIQ7"/>
<name>A0A009IIQ7_ACIB9</name>
<protein>
    <submittedName>
        <fullName evidence="1">Uncharacterized protein</fullName>
    </submittedName>
</protein>
<dbReference type="Proteomes" id="UP000020595">
    <property type="component" value="Unassembled WGS sequence"/>
</dbReference>
<reference evidence="1 2" key="1">
    <citation type="submission" date="2014-02" db="EMBL/GenBank/DDBJ databases">
        <title>Comparative genomics and transcriptomics to identify genetic mechanisms underlying the emergence of carbapenem resistant Acinetobacter baumannii (CRAb).</title>
        <authorList>
            <person name="Harris A.D."/>
            <person name="Johnson K.J."/>
            <person name="George J."/>
            <person name="Shefchek K."/>
            <person name="Daugherty S.C."/>
            <person name="Parankush S."/>
            <person name="Sadzewicz L."/>
            <person name="Tallon L."/>
            <person name="Sengamalay N."/>
            <person name="Hazen T.H."/>
            <person name="Rasko D.A."/>
        </authorList>
    </citation>
    <scope>NUCLEOTIDE SEQUENCE [LARGE SCALE GENOMIC DNA]</scope>
    <source>
        <strain evidence="1 2">1295743</strain>
    </source>
</reference>
<proteinExistence type="predicted"/>
<accession>A0A009IIQ7</accession>
<sequence>MSKSVEVITPETVADFLAEQGSELIFEGNQINVIKGKNEECGDFLVINNALGENLFIKLSYIVL</sequence>
<evidence type="ECO:0000313" key="2">
    <source>
        <dbReference type="Proteomes" id="UP000020595"/>
    </source>
</evidence>
<dbReference type="RefSeq" id="WP_000047261.1">
    <property type="nucleotide sequence ID" value="NZ_JEWH01000078.1"/>
</dbReference>
<dbReference type="EMBL" id="JEWH01000078">
    <property type="protein sequence ID" value="EXB03683.1"/>
    <property type="molecule type" value="Genomic_DNA"/>
</dbReference>
<gene>
    <name evidence="1" type="ORF">J512_3852</name>
</gene>
<evidence type="ECO:0000313" key="1">
    <source>
        <dbReference type="EMBL" id="EXB03683.1"/>
    </source>
</evidence>
<organism evidence="1 2">
    <name type="scientific">Acinetobacter baumannii (strain 1295743)</name>
    <dbReference type="NCBI Taxonomy" id="1310613"/>
    <lineage>
        <taxon>Bacteria</taxon>
        <taxon>Pseudomonadati</taxon>
        <taxon>Pseudomonadota</taxon>
        <taxon>Gammaproteobacteria</taxon>
        <taxon>Moraxellales</taxon>
        <taxon>Moraxellaceae</taxon>
        <taxon>Acinetobacter</taxon>
        <taxon>Acinetobacter calcoaceticus/baumannii complex</taxon>
    </lineage>
</organism>
<dbReference type="PATRIC" id="fig|1310613.3.peg.3683"/>
<comment type="caution">
    <text evidence="1">The sequence shown here is derived from an EMBL/GenBank/DDBJ whole genome shotgun (WGS) entry which is preliminary data.</text>
</comment>